<evidence type="ECO:0000313" key="2">
    <source>
        <dbReference type="EMBL" id="KAL3101000.1"/>
    </source>
</evidence>
<gene>
    <name evidence="2" type="ORF">niasHS_001460</name>
</gene>
<evidence type="ECO:0000313" key="3">
    <source>
        <dbReference type="Proteomes" id="UP001620645"/>
    </source>
</evidence>
<protein>
    <submittedName>
        <fullName evidence="2">Uncharacterized protein</fullName>
    </submittedName>
</protein>
<evidence type="ECO:0000256" key="1">
    <source>
        <dbReference type="SAM" id="MobiDB-lite"/>
    </source>
</evidence>
<dbReference type="Proteomes" id="UP001620645">
    <property type="component" value="Unassembled WGS sequence"/>
</dbReference>
<dbReference type="EMBL" id="JBICCN010000027">
    <property type="protein sequence ID" value="KAL3101000.1"/>
    <property type="molecule type" value="Genomic_DNA"/>
</dbReference>
<accession>A0ABD2KDH8</accession>
<sequence length="210" mass="23719">MEGQIFGDWKSTTSNHRQPNTNIVITFFRKWKRMKTKKIPLFFHPFLSSKETIDRRRVVGFSPLPSPGPDDALSRLSKGSLMRSGRLGGGEGAALWRWDGRRRRRRRLNECRQKRLSSSGGRRKGQPNVTAAPAGGGGDDDTENWDLNLNTNQPIPISTTATQWPEGRTEGRTAKNSVGMGEKDALVRIFNERDGDTFRIWETDSETEMG</sequence>
<comment type="caution">
    <text evidence="2">The sequence shown here is derived from an EMBL/GenBank/DDBJ whole genome shotgun (WGS) entry which is preliminary data.</text>
</comment>
<proteinExistence type="predicted"/>
<dbReference type="AlphaFoldDB" id="A0ABD2KDH8"/>
<reference evidence="2 3" key="1">
    <citation type="submission" date="2024-10" db="EMBL/GenBank/DDBJ databases">
        <authorList>
            <person name="Kim D."/>
        </authorList>
    </citation>
    <scope>NUCLEOTIDE SEQUENCE [LARGE SCALE GENOMIC DNA]</scope>
    <source>
        <strain evidence="2">Taebaek</strain>
    </source>
</reference>
<name>A0ABD2KDH8_HETSC</name>
<keyword evidence="3" id="KW-1185">Reference proteome</keyword>
<feature type="region of interest" description="Disordered" evidence="1">
    <location>
        <begin position="109"/>
        <end position="179"/>
    </location>
</feature>
<organism evidence="2 3">
    <name type="scientific">Heterodera schachtii</name>
    <name type="common">Sugarbeet cyst nematode worm</name>
    <name type="synonym">Tylenchus schachtii</name>
    <dbReference type="NCBI Taxonomy" id="97005"/>
    <lineage>
        <taxon>Eukaryota</taxon>
        <taxon>Metazoa</taxon>
        <taxon>Ecdysozoa</taxon>
        <taxon>Nematoda</taxon>
        <taxon>Chromadorea</taxon>
        <taxon>Rhabditida</taxon>
        <taxon>Tylenchina</taxon>
        <taxon>Tylenchomorpha</taxon>
        <taxon>Tylenchoidea</taxon>
        <taxon>Heteroderidae</taxon>
        <taxon>Heteroderinae</taxon>
        <taxon>Heterodera</taxon>
    </lineage>
</organism>
<feature type="compositionally biased region" description="Polar residues" evidence="1">
    <location>
        <begin position="145"/>
        <end position="163"/>
    </location>
</feature>